<comment type="function">
    <text evidence="11">Involved in protein export. Participates in an early event of protein translocation.</text>
</comment>
<keyword evidence="6 11" id="KW-0812">Transmembrane</keyword>
<comment type="caution">
    <text evidence="13">The sequence shown here is derived from an EMBL/GenBank/DDBJ whole genome shotgun (WGS) entry which is preliminary data.</text>
</comment>
<keyword evidence="8 11" id="KW-1133">Transmembrane helix</keyword>
<comment type="subcellular location">
    <subcellularLocation>
        <location evidence="1 11">Cell membrane</location>
        <topology evidence="1 11">Multi-pass membrane protein</topology>
    </subcellularLocation>
</comment>
<dbReference type="AlphaFoldDB" id="A0A1F6TDJ9"/>
<dbReference type="GO" id="GO:0005886">
    <property type="term" value="C:plasma membrane"/>
    <property type="evidence" value="ECO:0007669"/>
    <property type="project" value="UniProtKB-SubCell"/>
</dbReference>
<accession>A0A1F6TDJ9</accession>
<dbReference type="GO" id="GO:0065002">
    <property type="term" value="P:intracellular protein transmembrane transport"/>
    <property type="evidence" value="ECO:0007669"/>
    <property type="project" value="TreeGrafter"/>
</dbReference>
<sequence length="114" mass="11456">MKEVIMVIDIVAALGLVGLVLLQQGKGADMGAAFGSGASATLFGARGSANFLTRTTAVLAAVFFIANLALAWMATHQTGTASVTQSVTQEQPAPPATPAVPDVAAPPKAPEVPK</sequence>
<evidence type="ECO:0000256" key="10">
    <source>
        <dbReference type="ARBA" id="ARBA00023136"/>
    </source>
</evidence>
<evidence type="ECO:0000256" key="3">
    <source>
        <dbReference type="ARBA" id="ARBA00017876"/>
    </source>
</evidence>
<comment type="caution">
    <text evidence="11">Lacks conserved residue(s) required for the propagation of feature annotation.</text>
</comment>
<dbReference type="Pfam" id="PF03840">
    <property type="entry name" value="SecG"/>
    <property type="match status" value="1"/>
</dbReference>
<dbReference type="NCBIfam" id="TIGR00810">
    <property type="entry name" value="secG"/>
    <property type="match status" value="1"/>
</dbReference>
<evidence type="ECO:0000256" key="6">
    <source>
        <dbReference type="ARBA" id="ARBA00022692"/>
    </source>
</evidence>
<dbReference type="EMBL" id="MFST01000129">
    <property type="protein sequence ID" value="OGI43146.1"/>
    <property type="molecule type" value="Genomic_DNA"/>
</dbReference>
<feature type="region of interest" description="Disordered" evidence="12">
    <location>
        <begin position="81"/>
        <end position="114"/>
    </location>
</feature>
<evidence type="ECO:0000256" key="11">
    <source>
        <dbReference type="RuleBase" id="RU365087"/>
    </source>
</evidence>
<evidence type="ECO:0000256" key="8">
    <source>
        <dbReference type="ARBA" id="ARBA00022989"/>
    </source>
</evidence>
<protein>
    <recommendedName>
        <fullName evidence="3 11">Protein-export membrane protein SecG</fullName>
    </recommendedName>
</protein>
<evidence type="ECO:0000256" key="2">
    <source>
        <dbReference type="ARBA" id="ARBA00008445"/>
    </source>
</evidence>
<evidence type="ECO:0000256" key="5">
    <source>
        <dbReference type="ARBA" id="ARBA00022475"/>
    </source>
</evidence>
<dbReference type="InterPro" id="IPR004692">
    <property type="entry name" value="SecG"/>
</dbReference>
<evidence type="ECO:0000256" key="1">
    <source>
        <dbReference type="ARBA" id="ARBA00004651"/>
    </source>
</evidence>
<reference evidence="13 14" key="1">
    <citation type="journal article" date="2016" name="Nat. Commun.">
        <title>Thousands of microbial genomes shed light on interconnected biogeochemical processes in an aquifer system.</title>
        <authorList>
            <person name="Anantharaman K."/>
            <person name="Brown C.T."/>
            <person name="Hug L.A."/>
            <person name="Sharon I."/>
            <person name="Castelle C.J."/>
            <person name="Probst A.J."/>
            <person name="Thomas B.C."/>
            <person name="Singh A."/>
            <person name="Wilkins M.J."/>
            <person name="Karaoz U."/>
            <person name="Brodie E.L."/>
            <person name="Williams K.H."/>
            <person name="Hubbard S.S."/>
            <person name="Banfield J.F."/>
        </authorList>
    </citation>
    <scope>NUCLEOTIDE SEQUENCE [LARGE SCALE GENOMIC DNA]</scope>
</reference>
<proteinExistence type="inferred from homology"/>
<organism evidence="13 14">
    <name type="scientific">Candidatus Muproteobacteria bacterium RBG_16_65_31</name>
    <dbReference type="NCBI Taxonomy" id="1817759"/>
    <lineage>
        <taxon>Bacteria</taxon>
        <taxon>Pseudomonadati</taxon>
        <taxon>Pseudomonadota</taxon>
        <taxon>Candidatus Muproteobacteria</taxon>
    </lineage>
</organism>
<evidence type="ECO:0000313" key="14">
    <source>
        <dbReference type="Proteomes" id="UP000179344"/>
    </source>
</evidence>
<evidence type="ECO:0000256" key="4">
    <source>
        <dbReference type="ARBA" id="ARBA00022448"/>
    </source>
</evidence>
<comment type="similarity">
    <text evidence="2 11">Belongs to the SecG family.</text>
</comment>
<dbReference type="PRINTS" id="PR01651">
    <property type="entry name" value="SECGEXPORT"/>
</dbReference>
<evidence type="ECO:0000256" key="12">
    <source>
        <dbReference type="SAM" id="MobiDB-lite"/>
    </source>
</evidence>
<name>A0A1F6TDJ9_9PROT</name>
<dbReference type="GO" id="GO:0015450">
    <property type="term" value="F:protein-transporting ATPase activity"/>
    <property type="evidence" value="ECO:0007669"/>
    <property type="project" value="UniProtKB-UniRule"/>
</dbReference>
<keyword evidence="5 11" id="KW-1003">Cell membrane</keyword>
<evidence type="ECO:0000256" key="7">
    <source>
        <dbReference type="ARBA" id="ARBA00022927"/>
    </source>
</evidence>
<dbReference type="Proteomes" id="UP000179344">
    <property type="component" value="Unassembled WGS sequence"/>
</dbReference>
<dbReference type="GO" id="GO:0009306">
    <property type="term" value="P:protein secretion"/>
    <property type="evidence" value="ECO:0007669"/>
    <property type="project" value="UniProtKB-UniRule"/>
</dbReference>
<evidence type="ECO:0000256" key="9">
    <source>
        <dbReference type="ARBA" id="ARBA00023010"/>
    </source>
</evidence>
<gene>
    <name evidence="13" type="ORF">A2V92_02595</name>
</gene>
<keyword evidence="4 11" id="KW-0813">Transport</keyword>
<dbReference type="GO" id="GO:0043952">
    <property type="term" value="P:protein transport by the Sec complex"/>
    <property type="evidence" value="ECO:0007669"/>
    <property type="project" value="TreeGrafter"/>
</dbReference>
<dbReference type="PANTHER" id="PTHR34182">
    <property type="entry name" value="PROTEIN-EXPORT MEMBRANE PROTEIN SECG"/>
    <property type="match status" value="1"/>
</dbReference>
<dbReference type="PANTHER" id="PTHR34182:SF1">
    <property type="entry name" value="PROTEIN-EXPORT MEMBRANE PROTEIN SECG"/>
    <property type="match status" value="1"/>
</dbReference>
<keyword evidence="9 11" id="KW-0811">Translocation</keyword>
<keyword evidence="7 11" id="KW-0653">Protein transport</keyword>
<feature type="transmembrane region" description="Helical" evidence="11">
    <location>
        <begin position="51"/>
        <end position="72"/>
    </location>
</feature>
<evidence type="ECO:0000313" key="13">
    <source>
        <dbReference type="EMBL" id="OGI43146.1"/>
    </source>
</evidence>
<keyword evidence="10 11" id="KW-0472">Membrane</keyword>